<comment type="subcellular location">
    <subcellularLocation>
        <location evidence="7">Cell membrane</location>
    </subcellularLocation>
    <subcellularLocation>
        <location evidence="7">Bacterial flagellum basal body</location>
    </subcellularLocation>
</comment>
<dbReference type="RefSeq" id="WP_207862908.1">
    <property type="nucleotide sequence ID" value="NZ_JAFREP010000046.1"/>
</dbReference>
<evidence type="ECO:0000313" key="9">
    <source>
        <dbReference type="EMBL" id="MBO1322936.1"/>
    </source>
</evidence>
<keyword evidence="9" id="KW-0282">Flagellum</keyword>
<evidence type="ECO:0000256" key="3">
    <source>
        <dbReference type="ARBA" id="ARBA00022989"/>
    </source>
</evidence>
<sequence>MTLQPTPSHSVGALLGRLLLCLLLSGGLLFAAQQESTDAATPDETTQSAETQPAENDPPVADRDPDQGFLISGERPDVKPPIPGNEHLGGAFLKMLLALGIVIGAIFAFSYFAKRVLPKQFGIAGGAGNMRLVQNLALGPNRFISLVEVDGRRFLLGVTETQINLLNALDEYPFSQEMAEASDSQAVREPRTVRELMEEES</sequence>
<reference evidence="9" key="1">
    <citation type="submission" date="2021-03" db="EMBL/GenBank/DDBJ databases">
        <authorList>
            <person name="Wang G."/>
        </authorList>
    </citation>
    <scope>NUCLEOTIDE SEQUENCE</scope>
    <source>
        <strain evidence="9">KCTC 12899</strain>
    </source>
</reference>
<keyword evidence="5 7" id="KW-0975">Bacterial flagellum</keyword>
<dbReference type="GO" id="GO:0005886">
    <property type="term" value="C:plasma membrane"/>
    <property type="evidence" value="ECO:0007669"/>
    <property type="project" value="UniProtKB-SubCell"/>
</dbReference>
<comment type="caution">
    <text evidence="9">The sequence shown here is derived from an EMBL/GenBank/DDBJ whole genome shotgun (WGS) entry which is preliminary data.</text>
</comment>
<accession>A0A8J7QC46</accession>
<dbReference type="InterPro" id="IPR052205">
    <property type="entry name" value="FliO/MopB"/>
</dbReference>
<dbReference type="Proteomes" id="UP000664417">
    <property type="component" value="Unassembled WGS sequence"/>
</dbReference>
<keyword evidence="9" id="KW-0969">Cilium</keyword>
<dbReference type="PANTHER" id="PTHR38766:SF1">
    <property type="entry name" value="FLAGELLAR PROTEIN FLIO"/>
    <property type="match status" value="1"/>
</dbReference>
<evidence type="ECO:0000256" key="7">
    <source>
        <dbReference type="RuleBase" id="RU362064"/>
    </source>
</evidence>
<evidence type="ECO:0000256" key="8">
    <source>
        <dbReference type="SAM" id="MobiDB-lite"/>
    </source>
</evidence>
<name>A0A8J7QC46_9BACT</name>
<evidence type="ECO:0000256" key="6">
    <source>
        <dbReference type="ARBA" id="ARBA00037937"/>
    </source>
</evidence>
<evidence type="ECO:0000256" key="1">
    <source>
        <dbReference type="ARBA" id="ARBA00022475"/>
    </source>
</evidence>
<dbReference type="Pfam" id="PF04347">
    <property type="entry name" value="FliO"/>
    <property type="match status" value="1"/>
</dbReference>
<dbReference type="GO" id="GO:0009425">
    <property type="term" value="C:bacterial-type flagellum basal body"/>
    <property type="evidence" value="ECO:0007669"/>
    <property type="project" value="UniProtKB-SubCell"/>
</dbReference>
<evidence type="ECO:0000313" key="10">
    <source>
        <dbReference type="Proteomes" id="UP000664417"/>
    </source>
</evidence>
<protein>
    <recommendedName>
        <fullName evidence="7">Flagellar protein</fullName>
    </recommendedName>
</protein>
<keyword evidence="9" id="KW-0966">Cell projection</keyword>
<gene>
    <name evidence="9" type="primary">fliO</name>
    <name evidence="9" type="ORF">J3U88_31010</name>
</gene>
<feature type="region of interest" description="Disordered" evidence="8">
    <location>
        <begin position="180"/>
        <end position="201"/>
    </location>
</feature>
<feature type="compositionally biased region" description="Polar residues" evidence="8">
    <location>
        <begin position="35"/>
        <end position="54"/>
    </location>
</feature>
<comment type="similarity">
    <text evidence="6 7">Belongs to the FliO/MopB family.</text>
</comment>
<dbReference type="InterPro" id="IPR022781">
    <property type="entry name" value="Flagellar_biosynth_FliO"/>
</dbReference>
<dbReference type="GO" id="GO:0044781">
    <property type="term" value="P:bacterial-type flagellum organization"/>
    <property type="evidence" value="ECO:0007669"/>
    <property type="project" value="UniProtKB-UniRule"/>
</dbReference>
<feature type="compositionally biased region" description="Basic and acidic residues" evidence="8">
    <location>
        <begin position="186"/>
        <end position="201"/>
    </location>
</feature>
<dbReference type="NCBIfam" id="TIGR03500">
    <property type="entry name" value="FliO_TIGR"/>
    <property type="match status" value="1"/>
</dbReference>
<feature type="transmembrane region" description="Helical" evidence="7">
    <location>
        <begin position="91"/>
        <end position="113"/>
    </location>
</feature>
<keyword evidence="10" id="KW-1185">Reference proteome</keyword>
<dbReference type="PANTHER" id="PTHR38766">
    <property type="entry name" value="FLAGELLAR PROTEIN FLIO"/>
    <property type="match status" value="1"/>
</dbReference>
<keyword evidence="3 7" id="KW-1133">Transmembrane helix</keyword>
<keyword evidence="1 7" id="KW-1003">Cell membrane</keyword>
<proteinExistence type="inferred from homology"/>
<keyword evidence="2 7" id="KW-0812">Transmembrane</keyword>
<dbReference type="EMBL" id="JAFREP010000046">
    <property type="protein sequence ID" value="MBO1322936.1"/>
    <property type="molecule type" value="Genomic_DNA"/>
</dbReference>
<keyword evidence="4 7" id="KW-0472">Membrane</keyword>
<dbReference type="AlphaFoldDB" id="A0A8J7QC46"/>
<evidence type="ECO:0000256" key="4">
    <source>
        <dbReference type="ARBA" id="ARBA00023136"/>
    </source>
</evidence>
<evidence type="ECO:0000256" key="2">
    <source>
        <dbReference type="ARBA" id="ARBA00022692"/>
    </source>
</evidence>
<feature type="region of interest" description="Disordered" evidence="8">
    <location>
        <begin position="35"/>
        <end position="82"/>
    </location>
</feature>
<evidence type="ECO:0000256" key="5">
    <source>
        <dbReference type="ARBA" id="ARBA00023143"/>
    </source>
</evidence>
<organism evidence="9 10">
    <name type="scientific">Acanthopleuribacter pedis</name>
    <dbReference type="NCBI Taxonomy" id="442870"/>
    <lineage>
        <taxon>Bacteria</taxon>
        <taxon>Pseudomonadati</taxon>
        <taxon>Acidobacteriota</taxon>
        <taxon>Holophagae</taxon>
        <taxon>Acanthopleuribacterales</taxon>
        <taxon>Acanthopleuribacteraceae</taxon>
        <taxon>Acanthopleuribacter</taxon>
    </lineage>
</organism>